<proteinExistence type="predicted"/>
<gene>
    <name evidence="2" type="ORF">HaLaN_21586</name>
</gene>
<dbReference type="PROSITE" id="PS50082">
    <property type="entry name" value="WD_REPEATS_2"/>
    <property type="match status" value="1"/>
</dbReference>
<organism evidence="2 3">
    <name type="scientific">Haematococcus lacustris</name>
    <name type="common">Green alga</name>
    <name type="synonym">Haematococcus pluvialis</name>
    <dbReference type="NCBI Taxonomy" id="44745"/>
    <lineage>
        <taxon>Eukaryota</taxon>
        <taxon>Viridiplantae</taxon>
        <taxon>Chlorophyta</taxon>
        <taxon>core chlorophytes</taxon>
        <taxon>Chlorophyceae</taxon>
        <taxon>CS clade</taxon>
        <taxon>Chlamydomonadales</taxon>
        <taxon>Haematococcaceae</taxon>
        <taxon>Haematococcus</taxon>
    </lineage>
</organism>
<keyword evidence="3" id="KW-1185">Reference proteome</keyword>
<dbReference type="PROSITE" id="PS50294">
    <property type="entry name" value="WD_REPEATS_REGION"/>
    <property type="match status" value="1"/>
</dbReference>
<dbReference type="Proteomes" id="UP000485058">
    <property type="component" value="Unassembled WGS sequence"/>
</dbReference>
<accession>A0A6A0A2W4</accession>
<keyword evidence="1" id="KW-0853">WD repeat</keyword>
<dbReference type="InterPro" id="IPR036322">
    <property type="entry name" value="WD40_repeat_dom_sf"/>
</dbReference>
<sequence length="31" mass="3562">MFVSASKDSTLKVWDMRTRKLKVDLPGHADE</sequence>
<dbReference type="AlphaFoldDB" id="A0A6A0A2W4"/>
<dbReference type="SUPFAM" id="SSF50978">
    <property type="entry name" value="WD40 repeat-like"/>
    <property type="match status" value="1"/>
</dbReference>
<protein>
    <submittedName>
        <fullName evidence="2">WD_REPEATS_REGION domain-containing protein</fullName>
    </submittedName>
</protein>
<dbReference type="EMBL" id="BLLF01002390">
    <property type="protein sequence ID" value="GFH23892.1"/>
    <property type="molecule type" value="Genomic_DNA"/>
</dbReference>
<comment type="caution">
    <text evidence="2">The sequence shown here is derived from an EMBL/GenBank/DDBJ whole genome shotgun (WGS) entry which is preliminary data.</text>
</comment>
<evidence type="ECO:0000313" key="2">
    <source>
        <dbReference type="EMBL" id="GFH23892.1"/>
    </source>
</evidence>
<dbReference type="InterPro" id="IPR001680">
    <property type="entry name" value="WD40_rpt"/>
</dbReference>
<name>A0A6A0A2W4_HAELA</name>
<evidence type="ECO:0000256" key="1">
    <source>
        <dbReference type="PROSITE-ProRule" id="PRU00221"/>
    </source>
</evidence>
<evidence type="ECO:0000313" key="3">
    <source>
        <dbReference type="Proteomes" id="UP000485058"/>
    </source>
</evidence>
<reference evidence="2 3" key="1">
    <citation type="submission" date="2020-02" db="EMBL/GenBank/DDBJ databases">
        <title>Draft genome sequence of Haematococcus lacustris strain NIES-144.</title>
        <authorList>
            <person name="Morimoto D."/>
            <person name="Nakagawa S."/>
            <person name="Yoshida T."/>
            <person name="Sawayama S."/>
        </authorList>
    </citation>
    <scope>NUCLEOTIDE SEQUENCE [LARGE SCALE GENOMIC DNA]</scope>
    <source>
        <strain evidence="2 3">NIES-144</strain>
    </source>
</reference>
<dbReference type="Gene3D" id="2.130.10.10">
    <property type="entry name" value="YVTN repeat-like/Quinoprotein amine dehydrogenase"/>
    <property type="match status" value="1"/>
</dbReference>
<feature type="repeat" description="WD" evidence="1">
    <location>
        <begin position="1"/>
        <end position="24"/>
    </location>
</feature>
<dbReference type="InterPro" id="IPR015943">
    <property type="entry name" value="WD40/YVTN_repeat-like_dom_sf"/>
</dbReference>